<keyword evidence="2" id="KW-1185">Reference proteome</keyword>
<evidence type="ECO:0000313" key="2">
    <source>
        <dbReference type="Proteomes" id="UP001497680"/>
    </source>
</evidence>
<evidence type="ECO:0000313" key="1">
    <source>
        <dbReference type="EMBL" id="KAI6081292.1"/>
    </source>
</evidence>
<accession>A0ACC0CLN7</accession>
<protein>
    <submittedName>
        <fullName evidence="1">Uncharacterized protein</fullName>
    </submittedName>
</protein>
<gene>
    <name evidence="1" type="ORF">F4821DRAFT_31882</name>
</gene>
<comment type="caution">
    <text evidence="1">The sequence shown here is derived from an EMBL/GenBank/DDBJ whole genome shotgun (WGS) entry which is preliminary data.</text>
</comment>
<dbReference type="Proteomes" id="UP001497680">
    <property type="component" value="Unassembled WGS sequence"/>
</dbReference>
<dbReference type="EMBL" id="MU394400">
    <property type="protein sequence ID" value="KAI6081292.1"/>
    <property type="molecule type" value="Genomic_DNA"/>
</dbReference>
<proteinExistence type="predicted"/>
<reference evidence="1 2" key="1">
    <citation type="journal article" date="2022" name="New Phytol.">
        <title>Ecological generalism drives hyperdiversity of secondary metabolite gene clusters in xylarialean endophytes.</title>
        <authorList>
            <person name="Franco M.E.E."/>
            <person name="Wisecaver J.H."/>
            <person name="Arnold A.E."/>
            <person name="Ju Y.M."/>
            <person name="Slot J.C."/>
            <person name="Ahrendt S."/>
            <person name="Moore L.P."/>
            <person name="Eastman K.E."/>
            <person name="Scott K."/>
            <person name="Konkel Z."/>
            <person name="Mondo S.J."/>
            <person name="Kuo A."/>
            <person name="Hayes R.D."/>
            <person name="Haridas S."/>
            <person name="Andreopoulos B."/>
            <person name="Riley R."/>
            <person name="LaButti K."/>
            <person name="Pangilinan J."/>
            <person name="Lipzen A."/>
            <person name="Amirebrahimi M."/>
            <person name="Yan J."/>
            <person name="Adam C."/>
            <person name="Keymanesh K."/>
            <person name="Ng V."/>
            <person name="Louie K."/>
            <person name="Northen T."/>
            <person name="Drula E."/>
            <person name="Henrissat B."/>
            <person name="Hsieh H.M."/>
            <person name="Youens-Clark K."/>
            <person name="Lutzoni F."/>
            <person name="Miadlikowska J."/>
            <person name="Eastwood D.C."/>
            <person name="Hamelin R.C."/>
            <person name="Grigoriev I.V."/>
            <person name="U'Ren J.M."/>
        </authorList>
    </citation>
    <scope>NUCLEOTIDE SEQUENCE [LARGE SCALE GENOMIC DNA]</scope>
    <source>
        <strain evidence="1 2">ER1909</strain>
    </source>
</reference>
<organism evidence="1 2">
    <name type="scientific">Hypoxylon rubiginosum</name>
    <dbReference type="NCBI Taxonomy" id="110542"/>
    <lineage>
        <taxon>Eukaryota</taxon>
        <taxon>Fungi</taxon>
        <taxon>Dikarya</taxon>
        <taxon>Ascomycota</taxon>
        <taxon>Pezizomycotina</taxon>
        <taxon>Sordariomycetes</taxon>
        <taxon>Xylariomycetidae</taxon>
        <taxon>Xylariales</taxon>
        <taxon>Hypoxylaceae</taxon>
        <taxon>Hypoxylon</taxon>
    </lineage>
</organism>
<name>A0ACC0CLN7_9PEZI</name>
<sequence length="917" mass="99909">MEKAGLLPRHDGHRTRKSRIGSSWKSVVPVTVLAALVLAWQGVHPTPQPILTAAQLSDGLRQCAKNQQHPFVDYSLASTRFSARDAKALVKVLRNATLINGDGSIHHEVDVEIQGDIITYVGKQRAASSAEAVIVDVSGRYLSPGLIDMHSHLGVRQEPQILMNADVTESTFAVTPWARAIDGFKPSDEGIRIVASGGTTTSLVLTGASNLISGEGMVIKHRDTNSVWEMEMDSTSGGRSPKRQRHLKMACGENIKQIFEKAPGRGPISRLGQSGYVRFAFEEARILLQGQDAWCERAAAGGAGLDAPYPTSLHWQTLVDTIRGDVSVHLHCYQTQDVFAQFDHADEFGYNITALHHITQAHEMLEEIKKRGLMLATFSDEGGFKNENYHASWYMLKLAAEAGIPIALTTDHPAKHGQFFAQEAQIGHHFQLDEKLAISSMTSVPARTLGLDNRIGWVRPGYDADLVVWDSHPLTLGATPLQVIVDGKTFINASEKLWEQSAKRGQVYAPAPPSRSQKVNDDKICSPGQKDIVLRGVTKSHVNGLRTSVLSNSTAVVRGGVLQCVGDSCEDVANKAIASGIPELHLKNGHILPGIVSATRSHGLSELVAEPSTQDGELSGTDLSRVISAADGLRFGDRRLAITHRRGLTTLITAPLSNGFLHGLSTAFRPGAAHSLSPGAVIKRDVSLFLSIGHEGKNTAFPSESAQINELRTLLKSSNPPHESWAAAANGTLPITVRTDNKDVIARLIALKHELPAVNIIVHGGGEAHLLARELAESRIAVILAPFRCSQLTWEVRNCLPGPPLNDATGPDILLDAGVKLGIGIWDHRDRWVTNALWEASWLVRGRVDVDAERRGELAVELVTRNMREIYGLEVRDEREFVVYEGDPLEYGASVALIVEEGEVQRCWPDVEEKYVY</sequence>